<accession>I3DUW2</accession>
<dbReference type="EMBL" id="AFEU01000003">
    <property type="protein sequence ID" value="EIJ78033.1"/>
    <property type="molecule type" value="Genomic_DNA"/>
</dbReference>
<gene>
    <name evidence="1" type="ORF">PB1_10724</name>
</gene>
<evidence type="ECO:0000313" key="1">
    <source>
        <dbReference type="EMBL" id="EIJ78033.1"/>
    </source>
</evidence>
<proteinExistence type="predicted"/>
<name>I3DUW2_BACMT</name>
<evidence type="ECO:0000313" key="2">
    <source>
        <dbReference type="Proteomes" id="UP000010523"/>
    </source>
</evidence>
<sequence length="65" mass="7624">MFFFLQAEITDKKIGLQRLRLTQRGTLDLDIDAYHHFSTEAFISGSFQNWITIKYLPFFVAVPLI</sequence>
<dbReference type="Proteomes" id="UP000010523">
    <property type="component" value="Unassembled WGS sequence"/>
</dbReference>
<reference evidence="1 2" key="1">
    <citation type="journal article" date="2012" name="Appl. Environ. Microbiol.">
        <title>Genome Sequence of Thermotolerant Bacillus methanolicus: Features and Regulation Related to Methylotrophy and Production of L-Lysine and L-Glutamate from Methanol.</title>
        <authorList>
            <person name="Heggeset T.M."/>
            <person name="Krog A."/>
            <person name="Balzer S."/>
            <person name="Wentzel A."/>
            <person name="Ellingsen T.E."/>
            <person name="Brautaset T."/>
        </authorList>
    </citation>
    <scope>NUCLEOTIDE SEQUENCE [LARGE SCALE GENOMIC DNA]</scope>
    <source>
        <strain evidence="1 2">PB1</strain>
    </source>
</reference>
<dbReference type="AlphaFoldDB" id="I3DUW2"/>
<protein>
    <submittedName>
        <fullName evidence="1">Uncharacterized protein</fullName>
    </submittedName>
</protein>
<keyword evidence="2" id="KW-1185">Reference proteome</keyword>
<comment type="caution">
    <text evidence="1">The sequence shown here is derived from an EMBL/GenBank/DDBJ whole genome shotgun (WGS) entry which is preliminary data.</text>
</comment>
<organism evidence="1 2">
    <name type="scientific">Bacillus methanolicus PB1</name>
    <dbReference type="NCBI Taxonomy" id="997296"/>
    <lineage>
        <taxon>Bacteria</taxon>
        <taxon>Bacillati</taxon>
        <taxon>Bacillota</taxon>
        <taxon>Bacilli</taxon>
        <taxon>Bacillales</taxon>
        <taxon>Bacillaceae</taxon>
        <taxon>Bacillus</taxon>
    </lineage>
</organism>